<reference evidence="3 4" key="1">
    <citation type="submission" date="2017-05" db="EMBL/GenBank/DDBJ databases">
        <title>Genome of Chryseobacterium haifense.</title>
        <authorList>
            <person name="Newman J.D."/>
        </authorList>
    </citation>
    <scope>NUCLEOTIDE SEQUENCE [LARGE SCALE GENOMIC DNA]</scope>
    <source>
        <strain evidence="3 4">DSM 19056</strain>
    </source>
</reference>
<accession>A0A246BAP9</accession>
<evidence type="ECO:0000259" key="2">
    <source>
        <dbReference type="Pfam" id="PF08327"/>
    </source>
</evidence>
<comment type="similarity">
    <text evidence="1">Belongs to the AHA1 family.</text>
</comment>
<protein>
    <recommendedName>
        <fullName evidence="2">Activator of Hsp90 ATPase homologue 1/2-like C-terminal domain-containing protein</fullName>
    </recommendedName>
</protein>
<sequence>MKLLEFTTQISVTPEKVWNVLFTQDYYGKWSSAMNPGTYFEGNWEEVSIMKFLDQKNNGMYNLVEINKENQLLRMKHLGWIMDGELSPQGWEDSTVTYILEPDDNGTLLKVEVNSLDEFVEFFNTKYPQNFELIKNLSESE</sequence>
<organism evidence="3 4">
    <name type="scientific">Kaistella haifensis DSM 19056</name>
    <dbReference type="NCBI Taxonomy" id="1450526"/>
    <lineage>
        <taxon>Bacteria</taxon>
        <taxon>Pseudomonadati</taxon>
        <taxon>Bacteroidota</taxon>
        <taxon>Flavobacteriia</taxon>
        <taxon>Flavobacteriales</taxon>
        <taxon>Weeksellaceae</taxon>
        <taxon>Chryseobacterium group</taxon>
        <taxon>Kaistella</taxon>
    </lineage>
</organism>
<dbReference type="Proteomes" id="UP000197587">
    <property type="component" value="Unassembled WGS sequence"/>
</dbReference>
<dbReference type="EMBL" id="JASZ02000006">
    <property type="protein sequence ID" value="OWK98746.1"/>
    <property type="molecule type" value="Genomic_DNA"/>
</dbReference>
<evidence type="ECO:0000313" key="4">
    <source>
        <dbReference type="Proteomes" id="UP000197587"/>
    </source>
</evidence>
<dbReference type="AlphaFoldDB" id="A0A246BAP9"/>
<gene>
    <name evidence="3" type="ORF">AP75_04600</name>
</gene>
<evidence type="ECO:0000313" key="3">
    <source>
        <dbReference type="EMBL" id="OWK98746.1"/>
    </source>
</evidence>
<dbReference type="InterPro" id="IPR023393">
    <property type="entry name" value="START-like_dom_sf"/>
</dbReference>
<name>A0A246BAP9_9FLAO</name>
<evidence type="ECO:0000256" key="1">
    <source>
        <dbReference type="ARBA" id="ARBA00006817"/>
    </source>
</evidence>
<feature type="domain" description="Activator of Hsp90 ATPase homologue 1/2-like C-terminal" evidence="2">
    <location>
        <begin position="12"/>
        <end position="116"/>
    </location>
</feature>
<dbReference type="SUPFAM" id="SSF55961">
    <property type="entry name" value="Bet v1-like"/>
    <property type="match status" value="1"/>
</dbReference>
<dbReference type="Gene3D" id="3.30.530.20">
    <property type="match status" value="1"/>
</dbReference>
<dbReference type="RefSeq" id="WP_031502022.1">
    <property type="nucleotide sequence ID" value="NZ_JASZ02000006.1"/>
</dbReference>
<dbReference type="InterPro" id="IPR013538">
    <property type="entry name" value="ASHA1/2-like_C"/>
</dbReference>
<comment type="caution">
    <text evidence="3">The sequence shown here is derived from an EMBL/GenBank/DDBJ whole genome shotgun (WGS) entry which is preliminary data.</text>
</comment>
<proteinExistence type="inferred from homology"/>
<dbReference type="Pfam" id="PF08327">
    <property type="entry name" value="AHSA1"/>
    <property type="match status" value="1"/>
</dbReference>
<keyword evidence="4" id="KW-1185">Reference proteome</keyword>